<evidence type="ECO:0000313" key="3">
    <source>
        <dbReference type="Proteomes" id="UP000076577"/>
    </source>
</evidence>
<keyword evidence="1" id="KW-1133">Transmembrane helix</keyword>
<dbReference type="STRING" id="989403.SAMN05421798_101575"/>
<evidence type="ECO:0000313" key="2">
    <source>
        <dbReference type="EMBL" id="KZL18950.1"/>
    </source>
</evidence>
<keyword evidence="1" id="KW-0812">Transmembrane</keyword>
<comment type="caution">
    <text evidence="2">The sequence shown here is derived from an EMBL/GenBank/DDBJ whole genome shotgun (WGS) entry which is preliminary data.</text>
</comment>
<dbReference type="RefSeq" id="WP_068006195.1">
    <property type="nucleotide sequence ID" value="NZ_FOFM01000001.1"/>
</dbReference>
<proteinExistence type="predicted"/>
<gene>
    <name evidence="2" type="ORF">PsAD2_02466</name>
</gene>
<dbReference type="EMBL" id="LMCB01000017">
    <property type="protein sequence ID" value="KZL18950.1"/>
    <property type="molecule type" value="Genomic_DNA"/>
</dbReference>
<evidence type="ECO:0000256" key="1">
    <source>
        <dbReference type="SAM" id="Phobius"/>
    </source>
</evidence>
<protein>
    <submittedName>
        <fullName evidence="2">FixH</fullName>
    </submittedName>
</protein>
<sequence>MTMAIDQKSSRKPRQLTGRMVLYRLIAFFGVIAAMNAVMIYIALDTFPGLEVDSSYKVSQRYNKEIANAKAQAALNWNVDAAIERNGDGSAHIRVLAEDKTGAVITGESVTVKLHRPAITAADQDLILSERSAGEYVANLSNLGAGHWNVVVEIADPSDKSFPIFRSKNKIFFAE</sequence>
<dbReference type="InterPro" id="IPR013783">
    <property type="entry name" value="Ig-like_fold"/>
</dbReference>
<keyword evidence="3" id="KW-1185">Reference proteome</keyword>
<dbReference type="InterPro" id="IPR008620">
    <property type="entry name" value="FixH"/>
</dbReference>
<dbReference type="Pfam" id="PF05751">
    <property type="entry name" value="FixH"/>
    <property type="match status" value="1"/>
</dbReference>
<dbReference type="PIRSF" id="PIRSF011386">
    <property type="entry name" value="FixH"/>
    <property type="match status" value="1"/>
</dbReference>
<dbReference type="Gene3D" id="2.60.40.10">
    <property type="entry name" value="Immunoglobulins"/>
    <property type="match status" value="1"/>
</dbReference>
<dbReference type="Proteomes" id="UP000076577">
    <property type="component" value="Unassembled WGS sequence"/>
</dbReference>
<feature type="transmembrane region" description="Helical" evidence="1">
    <location>
        <begin position="21"/>
        <end position="44"/>
    </location>
</feature>
<reference evidence="2 3" key="1">
    <citation type="journal article" date="2016" name="Front. Microbiol.">
        <title>Comparative Genomic Analysis Reveals a Diverse Repertoire of Genes Involved in Prokaryote-Eukaryote Interactions within the Pseudovibrio Genus.</title>
        <authorList>
            <person name="Romano S."/>
            <person name="Fernandez-Guerra A."/>
            <person name="Reen F.J."/>
            <person name="Glockner F.O."/>
            <person name="Crowley S.P."/>
            <person name="O'Sullivan O."/>
            <person name="Cotter P.D."/>
            <person name="Adams C."/>
            <person name="Dobson A.D."/>
            <person name="O'Gara F."/>
        </authorList>
    </citation>
    <scope>NUCLEOTIDE SEQUENCE [LARGE SCALE GENOMIC DNA]</scope>
    <source>
        <strain evidence="2 3">Ad2</strain>
    </source>
</reference>
<dbReference type="AlphaFoldDB" id="A0A165YLD8"/>
<dbReference type="PATRIC" id="fig|989403.3.peg.2628"/>
<dbReference type="OrthoDB" id="1495896at2"/>
<dbReference type="InterPro" id="IPR018037">
    <property type="entry name" value="FixH_proteobacterial"/>
</dbReference>
<organism evidence="2 3">
    <name type="scientific">Pseudovibrio axinellae</name>
    <dbReference type="NCBI Taxonomy" id="989403"/>
    <lineage>
        <taxon>Bacteria</taxon>
        <taxon>Pseudomonadati</taxon>
        <taxon>Pseudomonadota</taxon>
        <taxon>Alphaproteobacteria</taxon>
        <taxon>Hyphomicrobiales</taxon>
        <taxon>Stappiaceae</taxon>
        <taxon>Pseudovibrio</taxon>
    </lineage>
</organism>
<accession>A0A165YLD8</accession>
<name>A0A165YLD8_9HYPH</name>
<keyword evidence="1" id="KW-0472">Membrane</keyword>